<dbReference type="PANTHER" id="PTHR11076">
    <property type="entry name" value="DNA REPAIR POLYMERASE UMUC / TRANSFERASE FAMILY MEMBER"/>
    <property type="match status" value="1"/>
</dbReference>
<dbReference type="Gene3D" id="3.30.70.270">
    <property type="match status" value="1"/>
</dbReference>
<dbReference type="eggNOG" id="COG0389">
    <property type="taxonomic scope" value="Bacteria"/>
</dbReference>
<dbReference type="KEGG" id="mec:Q7C_1715"/>
<name>I1YIW9_METFJ</name>
<proteinExistence type="inferred from homology"/>
<dbReference type="Pfam" id="PF00817">
    <property type="entry name" value="IMS"/>
    <property type="match status" value="1"/>
</dbReference>
<dbReference type="OrthoDB" id="9808813at2"/>
<keyword evidence="3" id="KW-0741">SOS mutagenesis</keyword>
<gene>
    <name evidence="7" type="ordered locus">Q7C_1715</name>
</gene>
<dbReference type="GO" id="GO:0005829">
    <property type="term" value="C:cytosol"/>
    <property type="evidence" value="ECO:0007669"/>
    <property type="project" value="TreeGrafter"/>
</dbReference>
<dbReference type="Gene3D" id="3.40.1170.60">
    <property type="match status" value="1"/>
</dbReference>
<dbReference type="GO" id="GO:0042276">
    <property type="term" value="P:error-prone translesion synthesis"/>
    <property type="evidence" value="ECO:0007669"/>
    <property type="project" value="TreeGrafter"/>
</dbReference>
<dbReference type="EMBL" id="CP003380">
    <property type="protein sequence ID" value="AFJ02862.1"/>
    <property type="molecule type" value="Genomic_DNA"/>
</dbReference>
<evidence type="ECO:0000313" key="7">
    <source>
        <dbReference type="EMBL" id="AFJ02862.1"/>
    </source>
</evidence>
<protein>
    <submittedName>
        <fullName evidence="7">Error-prone, lesion bypass DNA polymerase V (UmuC)</fullName>
    </submittedName>
</protein>
<dbReference type="CDD" id="cd01700">
    <property type="entry name" value="PolY_Pol_V_umuC"/>
    <property type="match status" value="1"/>
</dbReference>
<dbReference type="GO" id="GO:0003684">
    <property type="term" value="F:damaged DNA binding"/>
    <property type="evidence" value="ECO:0007669"/>
    <property type="project" value="InterPro"/>
</dbReference>
<dbReference type="InterPro" id="IPR025188">
    <property type="entry name" value="DUF4113"/>
</dbReference>
<organism evidence="7 8">
    <name type="scientific">Methylophaga frappieri (strain ATCC BAA-2434 / DSM 25690 / JAM7)</name>
    <dbReference type="NCBI Taxonomy" id="754477"/>
    <lineage>
        <taxon>Bacteria</taxon>
        <taxon>Pseudomonadati</taxon>
        <taxon>Pseudomonadota</taxon>
        <taxon>Gammaproteobacteria</taxon>
        <taxon>Thiotrichales</taxon>
        <taxon>Piscirickettsiaceae</taxon>
        <taxon>Methylophaga</taxon>
    </lineage>
</organism>
<dbReference type="InterPro" id="IPR001126">
    <property type="entry name" value="UmuC"/>
</dbReference>
<dbReference type="GO" id="GO:0009432">
    <property type="term" value="P:SOS response"/>
    <property type="evidence" value="ECO:0007669"/>
    <property type="project" value="UniProtKB-KW"/>
</dbReference>
<feature type="domain" description="UmuC" evidence="6">
    <location>
        <begin position="8"/>
        <end position="194"/>
    </location>
</feature>
<dbReference type="InterPro" id="IPR050116">
    <property type="entry name" value="DNA_polymerase-Y"/>
</dbReference>
<dbReference type="PATRIC" id="fig|754477.3.peg.1691"/>
<dbReference type="AlphaFoldDB" id="I1YIW9"/>
<dbReference type="HOGENOM" id="CLU_012348_3_0_6"/>
<evidence type="ECO:0000256" key="4">
    <source>
        <dbReference type="ARBA" id="ARBA00023204"/>
    </source>
</evidence>
<dbReference type="STRING" id="754477.Q7C_1715"/>
<dbReference type="InterPro" id="IPR017961">
    <property type="entry name" value="DNA_pol_Y-fam_little_finger"/>
</dbReference>
<evidence type="ECO:0000256" key="5">
    <source>
        <dbReference type="ARBA" id="ARBA00023236"/>
    </source>
</evidence>
<dbReference type="InterPro" id="IPR036775">
    <property type="entry name" value="DNA_pol_Y-fam_lit_finger_sf"/>
</dbReference>
<dbReference type="PANTHER" id="PTHR11076:SF34">
    <property type="entry name" value="PROTEIN UMUC"/>
    <property type="match status" value="1"/>
</dbReference>
<accession>I1YIW9</accession>
<reference evidence="7 8" key="1">
    <citation type="journal article" date="2012" name="J. Bacteriol.">
        <title>Complete genome sequences of Methylophaga sp. strain JAM1 and Methylophaga sp. strain JAM7.</title>
        <authorList>
            <person name="Villeneuve C."/>
            <person name="Martineau C."/>
            <person name="Mauffrey F."/>
            <person name="Villemur R."/>
        </authorList>
    </citation>
    <scope>NUCLEOTIDE SEQUENCE [LARGE SCALE GENOMIC DNA]</scope>
    <source>
        <strain evidence="7 8">JAM7</strain>
    </source>
</reference>
<dbReference type="SUPFAM" id="SSF56672">
    <property type="entry name" value="DNA/RNA polymerases"/>
    <property type="match status" value="1"/>
</dbReference>
<dbReference type="InterPro" id="IPR043128">
    <property type="entry name" value="Rev_trsase/Diguanyl_cyclase"/>
</dbReference>
<dbReference type="Proteomes" id="UP000009145">
    <property type="component" value="Chromosome"/>
</dbReference>
<comment type="similarity">
    <text evidence="1">Belongs to the DNA polymerase type-Y family.</text>
</comment>
<evidence type="ECO:0000256" key="1">
    <source>
        <dbReference type="ARBA" id="ARBA00010945"/>
    </source>
</evidence>
<dbReference type="Gene3D" id="1.10.150.20">
    <property type="entry name" value="5' to 3' exonuclease, C-terminal subdomain"/>
    <property type="match status" value="1"/>
</dbReference>
<dbReference type="Pfam" id="PF13438">
    <property type="entry name" value="DUF4113"/>
    <property type="match status" value="1"/>
</dbReference>
<dbReference type="InterPro" id="IPR043502">
    <property type="entry name" value="DNA/RNA_pol_sf"/>
</dbReference>
<keyword evidence="8" id="KW-1185">Reference proteome</keyword>
<keyword evidence="5" id="KW-0742">SOS response</keyword>
<sequence>MSNRRRHIALIDVNNFYVSCERVFNPKLNGRPVVVLSNNDGCAVARSDEAKRLGIPMGAPWFKFEAFAKQNQILALSSNYALYADMSNRVMRILSQFCPDQEIYSIDECFLDLTHFQHLDLDDYTQKMRQTIQQWTGLPISIGLGASKTLAKLANYQAKKQHHLAGVCNFNQFPPTILDQIMMSIPHTQIWGIGKKLARRLSNEYKIATAYDLKRANPNQLRRQFSVLMEQTVLELNGIACIELEQTKAAKKQILSSRSFGIPVTDKESLAESLTLHISRAANKLRQQESVCSTLYVSIRTSPFKSSEPLYHGYRCVALNTPTNDTRKLLKVALIILKEIYIPGRRYAKAGIALGDITTTEQQHPYLFEEKQAITDTRIMNLLDDINKHIGRDSLKIAREGFKHPWKMKQEHKTPSYTTGWHSLLRVS</sequence>
<keyword evidence="2" id="KW-0227">DNA damage</keyword>
<dbReference type="GO" id="GO:0003887">
    <property type="term" value="F:DNA-directed DNA polymerase activity"/>
    <property type="evidence" value="ECO:0007669"/>
    <property type="project" value="TreeGrafter"/>
</dbReference>
<evidence type="ECO:0000259" key="6">
    <source>
        <dbReference type="PROSITE" id="PS50173"/>
    </source>
</evidence>
<evidence type="ECO:0000256" key="3">
    <source>
        <dbReference type="ARBA" id="ARBA00023199"/>
    </source>
</evidence>
<dbReference type="RefSeq" id="WP_014704282.1">
    <property type="nucleotide sequence ID" value="NC_017856.1"/>
</dbReference>
<dbReference type="Pfam" id="PF11799">
    <property type="entry name" value="IMS_C"/>
    <property type="match status" value="1"/>
</dbReference>
<evidence type="ECO:0000313" key="8">
    <source>
        <dbReference type="Proteomes" id="UP000009145"/>
    </source>
</evidence>
<dbReference type="Gene3D" id="3.30.1490.100">
    <property type="entry name" value="DNA polymerase, Y-family, little finger domain"/>
    <property type="match status" value="1"/>
</dbReference>
<evidence type="ECO:0000256" key="2">
    <source>
        <dbReference type="ARBA" id="ARBA00022763"/>
    </source>
</evidence>
<dbReference type="SUPFAM" id="SSF100879">
    <property type="entry name" value="Lesion bypass DNA polymerase (Y-family), little finger domain"/>
    <property type="match status" value="1"/>
</dbReference>
<keyword evidence="4" id="KW-0234">DNA repair</keyword>
<dbReference type="GO" id="GO:0006281">
    <property type="term" value="P:DNA repair"/>
    <property type="evidence" value="ECO:0007669"/>
    <property type="project" value="UniProtKB-KW"/>
</dbReference>
<dbReference type="PROSITE" id="PS50173">
    <property type="entry name" value="UMUC"/>
    <property type="match status" value="1"/>
</dbReference>